<gene>
    <name evidence="2" type="ORF">AMECASPLE_022154</name>
</gene>
<evidence type="ECO:0000313" key="2">
    <source>
        <dbReference type="EMBL" id="MEQ2315422.1"/>
    </source>
</evidence>
<dbReference type="Proteomes" id="UP001469553">
    <property type="component" value="Unassembled WGS sequence"/>
</dbReference>
<organism evidence="2 3">
    <name type="scientific">Ameca splendens</name>
    <dbReference type="NCBI Taxonomy" id="208324"/>
    <lineage>
        <taxon>Eukaryota</taxon>
        <taxon>Metazoa</taxon>
        <taxon>Chordata</taxon>
        <taxon>Craniata</taxon>
        <taxon>Vertebrata</taxon>
        <taxon>Euteleostomi</taxon>
        <taxon>Actinopterygii</taxon>
        <taxon>Neopterygii</taxon>
        <taxon>Teleostei</taxon>
        <taxon>Neoteleostei</taxon>
        <taxon>Acanthomorphata</taxon>
        <taxon>Ovalentaria</taxon>
        <taxon>Atherinomorphae</taxon>
        <taxon>Cyprinodontiformes</taxon>
        <taxon>Goodeidae</taxon>
        <taxon>Ameca</taxon>
    </lineage>
</organism>
<accession>A0ABV1ABH3</accession>
<proteinExistence type="predicted"/>
<comment type="caution">
    <text evidence="2">The sequence shown here is derived from an EMBL/GenBank/DDBJ whole genome shotgun (WGS) entry which is preliminary data.</text>
</comment>
<dbReference type="EMBL" id="JAHRIP010086594">
    <property type="protein sequence ID" value="MEQ2315422.1"/>
    <property type="molecule type" value="Genomic_DNA"/>
</dbReference>
<sequence>MTLVLYLACCKNFSASALSRIVFLSPFHVKMSIVGNTSQCFTSITRRRSFAALKALLFSTSSLDRSSKRESLQPSYSNPRSSLAMCSNLSRADERKNHIKMVQDGLFTSGLGTSEQWARSTSNSLPARPNP</sequence>
<evidence type="ECO:0000256" key="1">
    <source>
        <dbReference type="SAM" id="MobiDB-lite"/>
    </source>
</evidence>
<name>A0ABV1ABH3_9TELE</name>
<keyword evidence="3" id="KW-1185">Reference proteome</keyword>
<feature type="compositionally biased region" description="Polar residues" evidence="1">
    <location>
        <begin position="72"/>
        <end position="83"/>
    </location>
</feature>
<evidence type="ECO:0000313" key="3">
    <source>
        <dbReference type="Proteomes" id="UP001469553"/>
    </source>
</evidence>
<reference evidence="2 3" key="1">
    <citation type="submission" date="2021-06" db="EMBL/GenBank/DDBJ databases">
        <authorList>
            <person name="Palmer J.M."/>
        </authorList>
    </citation>
    <scope>NUCLEOTIDE SEQUENCE [LARGE SCALE GENOMIC DNA]</scope>
    <source>
        <strain evidence="2 3">AS_MEX2019</strain>
        <tissue evidence="2">Muscle</tissue>
    </source>
</reference>
<protein>
    <submittedName>
        <fullName evidence="2">Uncharacterized protein</fullName>
    </submittedName>
</protein>
<feature type="region of interest" description="Disordered" evidence="1">
    <location>
        <begin position="62"/>
        <end position="83"/>
    </location>
</feature>